<dbReference type="InterPro" id="IPR011200">
    <property type="entry name" value="UCP012608"/>
</dbReference>
<proteinExistence type="predicted"/>
<dbReference type="Pfam" id="PF10094">
    <property type="entry name" value="DUF2332"/>
    <property type="match status" value="1"/>
</dbReference>
<keyword evidence="2" id="KW-1185">Reference proteome</keyword>
<dbReference type="EMBL" id="JBHLZU010000020">
    <property type="protein sequence ID" value="MFB9907381.1"/>
    <property type="molecule type" value="Genomic_DNA"/>
</dbReference>
<name>A0ABV6A642_9PSEU</name>
<organism evidence="1 2">
    <name type="scientific">Allokutzneria oryzae</name>
    <dbReference type="NCBI Taxonomy" id="1378989"/>
    <lineage>
        <taxon>Bacteria</taxon>
        <taxon>Bacillati</taxon>
        <taxon>Actinomycetota</taxon>
        <taxon>Actinomycetes</taxon>
        <taxon>Pseudonocardiales</taxon>
        <taxon>Pseudonocardiaceae</taxon>
        <taxon>Allokutzneria</taxon>
    </lineage>
</organism>
<comment type="caution">
    <text evidence="1">The sequence shown here is derived from an EMBL/GenBank/DDBJ whole genome shotgun (WGS) entry which is preliminary data.</text>
</comment>
<protein>
    <submittedName>
        <fullName evidence="1">DUF2332 domain-containing protein</fullName>
    </submittedName>
</protein>
<reference evidence="1 2" key="1">
    <citation type="submission" date="2024-09" db="EMBL/GenBank/DDBJ databases">
        <authorList>
            <person name="Sun Q."/>
            <person name="Mori K."/>
        </authorList>
    </citation>
    <scope>NUCLEOTIDE SEQUENCE [LARGE SCALE GENOMIC DNA]</scope>
    <source>
        <strain evidence="1 2">TBRC 7907</strain>
    </source>
</reference>
<accession>A0ABV6A642</accession>
<sequence length="365" mass="40316">MTSQLDAVQQRFHRFAEREAAGNSPLYERFALGAAEDAEVAGLLTAAAADFAVPTLFFAAAQRALFAEPWHPLTRYYPSVGGSDGVDEAAWPLFREFVLGRSDKMRELIATRTTQTNEVRRAAVLHPVLSLIAAQAGKTPLGLLEVGASAGLLLGMDRYGYRYRMPDGTDVTTGRKKARLVLDTTVRREQGRVRSKAPAFGAKVGLDRAPVDVLDEEQLSWLEACVWPDQPRRLSFLRLAADEVRADPPTLVTGDAVDDLHAAAARIPVELPLVVLNSNVLAYLPEQRRVEYVEALRELAAERALWWVAQESFGACLKMMLPERIDLVADGPAHAVVSVTQWEKGRSEPRPLARSGMHGQWLEWL</sequence>
<dbReference type="RefSeq" id="WP_377857391.1">
    <property type="nucleotide sequence ID" value="NZ_JBHLZU010000020.1"/>
</dbReference>
<dbReference type="Proteomes" id="UP001589693">
    <property type="component" value="Unassembled WGS sequence"/>
</dbReference>
<evidence type="ECO:0000313" key="1">
    <source>
        <dbReference type="EMBL" id="MFB9907381.1"/>
    </source>
</evidence>
<gene>
    <name evidence="1" type="ORF">ACFFQA_25880</name>
</gene>
<evidence type="ECO:0000313" key="2">
    <source>
        <dbReference type="Proteomes" id="UP001589693"/>
    </source>
</evidence>